<organism evidence="1 2">
    <name type="scientific">Racocetra persica</name>
    <dbReference type="NCBI Taxonomy" id="160502"/>
    <lineage>
        <taxon>Eukaryota</taxon>
        <taxon>Fungi</taxon>
        <taxon>Fungi incertae sedis</taxon>
        <taxon>Mucoromycota</taxon>
        <taxon>Glomeromycotina</taxon>
        <taxon>Glomeromycetes</taxon>
        <taxon>Diversisporales</taxon>
        <taxon>Gigasporaceae</taxon>
        <taxon>Racocetra</taxon>
    </lineage>
</organism>
<evidence type="ECO:0000313" key="1">
    <source>
        <dbReference type="EMBL" id="CAG8608774.1"/>
    </source>
</evidence>
<keyword evidence="2" id="KW-1185">Reference proteome</keyword>
<gene>
    <name evidence="1" type="ORF">RPERSI_LOCUS6221</name>
</gene>
<proteinExistence type="predicted"/>
<protein>
    <submittedName>
        <fullName evidence="1">26753_t:CDS:1</fullName>
    </submittedName>
</protein>
<accession>A0ACA9MZR5</accession>
<name>A0ACA9MZR5_9GLOM</name>
<sequence length="54" mass="6315">SELPLKKLSNKKQFDLGRNNRNAKDEKRKFVVIYNVDVDGVRYENVISEAYKKG</sequence>
<comment type="caution">
    <text evidence="1">The sequence shown here is derived from an EMBL/GenBank/DDBJ whole genome shotgun (WGS) entry which is preliminary data.</text>
</comment>
<dbReference type="Proteomes" id="UP000789920">
    <property type="component" value="Unassembled WGS sequence"/>
</dbReference>
<reference evidence="1" key="1">
    <citation type="submission" date="2021-06" db="EMBL/GenBank/DDBJ databases">
        <authorList>
            <person name="Kallberg Y."/>
            <person name="Tangrot J."/>
            <person name="Rosling A."/>
        </authorList>
    </citation>
    <scope>NUCLEOTIDE SEQUENCE</scope>
    <source>
        <strain evidence="1">MA461A</strain>
    </source>
</reference>
<feature type="non-terminal residue" evidence="1">
    <location>
        <position position="1"/>
    </location>
</feature>
<evidence type="ECO:0000313" key="2">
    <source>
        <dbReference type="Proteomes" id="UP000789920"/>
    </source>
</evidence>
<dbReference type="EMBL" id="CAJVQC010009756">
    <property type="protein sequence ID" value="CAG8608774.1"/>
    <property type="molecule type" value="Genomic_DNA"/>
</dbReference>